<dbReference type="GO" id="GO:0005576">
    <property type="term" value="C:extracellular region"/>
    <property type="evidence" value="ECO:0007669"/>
    <property type="project" value="UniProtKB-SubCell"/>
</dbReference>
<dbReference type="SUPFAM" id="SSF57392">
    <property type="entry name" value="Defensin-like"/>
    <property type="match status" value="1"/>
</dbReference>
<dbReference type="Gene3D" id="3.10.360.10">
    <property type="entry name" value="Antimicrobial Peptide, Beta-defensin 2, Chain A"/>
    <property type="match status" value="1"/>
</dbReference>
<evidence type="ECO:0000313" key="8">
    <source>
        <dbReference type="Proteomes" id="UP000326062"/>
    </source>
</evidence>
<dbReference type="EMBL" id="VCEB01006567">
    <property type="protein sequence ID" value="KAB0339184.1"/>
    <property type="molecule type" value="Genomic_DNA"/>
</dbReference>
<evidence type="ECO:0000256" key="4">
    <source>
        <dbReference type="ARBA" id="ARBA00022940"/>
    </source>
</evidence>
<keyword evidence="8" id="KW-1185">Reference proteome</keyword>
<organism evidence="7 8">
    <name type="scientific">Muntiacus reevesi</name>
    <name type="common">Reeves' muntjac</name>
    <name type="synonym">Cervus reevesi</name>
    <dbReference type="NCBI Taxonomy" id="9886"/>
    <lineage>
        <taxon>Eukaryota</taxon>
        <taxon>Metazoa</taxon>
        <taxon>Chordata</taxon>
        <taxon>Craniata</taxon>
        <taxon>Vertebrata</taxon>
        <taxon>Euteleostomi</taxon>
        <taxon>Mammalia</taxon>
        <taxon>Eutheria</taxon>
        <taxon>Laurasiatheria</taxon>
        <taxon>Artiodactyla</taxon>
        <taxon>Ruminantia</taxon>
        <taxon>Pecora</taxon>
        <taxon>Cervidae</taxon>
        <taxon>Muntiacinae</taxon>
        <taxon>Muntiacus</taxon>
    </lineage>
</organism>
<keyword evidence="3" id="KW-0929">Antimicrobial</keyword>
<accession>A0A5N3UR16</accession>
<gene>
    <name evidence="7" type="ORF">FD755_025029</name>
</gene>
<sequence>NGGILSGLERCYCRRRSGGCALIGCLPKEGQIGRYSLSGRTCCRKKK</sequence>
<evidence type="ECO:0000256" key="2">
    <source>
        <dbReference type="ARBA" id="ARBA00022525"/>
    </source>
</evidence>
<keyword evidence="4" id="KW-0211">Defensin</keyword>
<evidence type="ECO:0000313" key="7">
    <source>
        <dbReference type="EMBL" id="KAB0339184.1"/>
    </source>
</evidence>
<name>A0A5N3UR16_MUNRE</name>
<evidence type="ECO:0000256" key="6">
    <source>
        <dbReference type="ARBA" id="ARBA00023157"/>
    </source>
</evidence>
<dbReference type="FunFam" id="3.10.360.10:FF:000001">
    <property type="entry name" value="Beta-defensin 1"/>
    <property type="match status" value="1"/>
</dbReference>
<comment type="caution">
    <text evidence="7">The sequence shown here is derived from an EMBL/GenBank/DDBJ whole genome shotgun (WGS) entry which is preliminary data.</text>
</comment>
<keyword evidence="5" id="KW-0044">Antibiotic</keyword>
<evidence type="ECO:0000256" key="3">
    <source>
        <dbReference type="ARBA" id="ARBA00022529"/>
    </source>
</evidence>
<dbReference type="Proteomes" id="UP000326062">
    <property type="component" value="Unassembled WGS sequence"/>
</dbReference>
<evidence type="ECO:0000256" key="5">
    <source>
        <dbReference type="ARBA" id="ARBA00023022"/>
    </source>
</evidence>
<reference evidence="7 8" key="1">
    <citation type="submission" date="2019-06" db="EMBL/GenBank/DDBJ databases">
        <title>Discovery of a novel chromosome fission-fusion reversal in muntjac.</title>
        <authorList>
            <person name="Mudd A.B."/>
            <person name="Bredeson J.V."/>
            <person name="Baum R."/>
            <person name="Hockemeyer D."/>
            <person name="Rokhsar D.S."/>
        </authorList>
    </citation>
    <scope>NUCLEOTIDE SEQUENCE [LARGE SCALE GENOMIC DNA]</scope>
    <source>
        <strain evidence="7">UCam_UCB_Mr</strain>
        <tissue evidence="7">Fibroblast cell line</tissue>
    </source>
</reference>
<evidence type="ECO:0000256" key="1">
    <source>
        <dbReference type="ARBA" id="ARBA00004613"/>
    </source>
</evidence>
<feature type="non-terminal residue" evidence="7">
    <location>
        <position position="1"/>
    </location>
</feature>
<dbReference type="GO" id="GO:0042742">
    <property type="term" value="P:defense response to bacterium"/>
    <property type="evidence" value="ECO:0007669"/>
    <property type="project" value="UniProtKB-KW"/>
</dbReference>
<keyword evidence="6" id="KW-1015">Disulfide bond</keyword>
<comment type="subcellular location">
    <subcellularLocation>
        <location evidence="1">Secreted</location>
    </subcellularLocation>
</comment>
<proteinExistence type="predicted"/>
<keyword evidence="2" id="KW-0964">Secreted</keyword>
<dbReference type="AlphaFoldDB" id="A0A5N3UR16"/>
<protein>
    <submittedName>
        <fullName evidence="7">Uncharacterized protein</fullName>
    </submittedName>
</protein>